<evidence type="ECO:0000313" key="1">
    <source>
        <dbReference type="EMBL" id="ACV46961.1"/>
    </source>
</evidence>
<dbReference type="AlphaFoldDB" id="C7P0H9"/>
<dbReference type="EMBL" id="CP001688">
    <property type="protein sequence ID" value="ACV46961.1"/>
    <property type="molecule type" value="Genomic_DNA"/>
</dbReference>
<dbReference type="Proteomes" id="UP000001746">
    <property type="component" value="Chromosome"/>
</dbReference>
<organism evidence="1 3">
    <name type="scientific">Halomicrobium mukohataei (strain ATCC 700874 / DSM 12286 / JCM 9738 / NCIMB 13541)</name>
    <name type="common">Haloarcula mukohataei</name>
    <dbReference type="NCBI Taxonomy" id="485914"/>
    <lineage>
        <taxon>Archaea</taxon>
        <taxon>Methanobacteriati</taxon>
        <taxon>Methanobacteriota</taxon>
        <taxon>Stenosarchaea group</taxon>
        <taxon>Halobacteria</taxon>
        <taxon>Halobacteriales</taxon>
        <taxon>Haloarculaceae</taxon>
        <taxon>Halomicrobium</taxon>
    </lineage>
</organism>
<dbReference type="KEGG" id="hmu:Hmuk_0962"/>
<keyword evidence="3" id="KW-1185">Reference proteome</keyword>
<evidence type="ECO:0000313" key="3">
    <source>
        <dbReference type="Proteomes" id="UP000001746"/>
    </source>
</evidence>
<name>C7P0H9_HALMD</name>
<sequence length="54" mass="5926">MSLNEWLCCPAGCDATIEAVTLPGSRIGLQCVACGRKIEEPVEQVEENYRTIEV</sequence>
<dbReference type="HOGENOM" id="CLU_3038945_0_0_2"/>
<dbReference type="KEGG" id="hmu:Hmuk_0830"/>
<proteinExistence type="predicted"/>
<accession>C7P0H9</accession>
<reference evidence="1 3" key="1">
    <citation type="journal article" date="2009" name="Stand. Genomic Sci.">
        <title>Complete genome sequence of Halomicrobium mukohataei type strain (arg-2).</title>
        <authorList>
            <person name="Tindall B.J."/>
            <person name="Schneider S."/>
            <person name="Lapidus A."/>
            <person name="Copeland A."/>
            <person name="Glavina Del Rio T."/>
            <person name="Nolan M."/>
            <person name="Lucas S."/>
            <person name="Chen F."/>
            <person name="Tice H."/>
            <person name="Cheng J.F."/>
            <person name="Saunders E."/>
            <person name="Bruce D."/>
            <person name="Goodwin L."/>
            <person name="Pitluck S."/>
            <person name="Mikhailova N."/>
            <person name="Pati A."/>
            <person name="Ivanova N."/>
            <person name="Mavrommatis K."/>
            <person name="Chen A."/>
            <person name="Palaniappan K."/>
            <person name="Chain P."/>
            <person name="Land M."/>
            <person name="Hauser L."/>
            <person name="Chang Y.J."/>
            <person name="Jeffries C.D."/>
            <person name="Brettin T."/>
            <person name="Han C."/>
            <person name="Rohde M."/>
            <person name="Goker M."/>
            <person name="Bristow J."/>
            <person name="Eisen J.A."/>
            <person name="Markowitz V."/>
            <person name="Hugenholtz P."/>
            <person name="Klenk H.P."/>
            <person name="Kyrpides N.C."/>
            <person name="Detter J.C."/>
        </authorList>
    </citation>
    <scope>NUCLEOTIDE SEQUENCE [LARGE SCALE GENOMIC DNA]</scope>
    <source>
        <strain evidence="3">ATCC 700874 / DSM 12286 / JCM 9738 / NCIMB 13541</strain>
        <strain evidence="1">DSM 12286</strain>
    </source>
</reference>
<gene>
    <name evidence="1" type="ordered locus">Hmuk_0830</name>
    <name evidence="2" type="ordered locus">Hmuk_0962</name>
</gene>
<protein>
    <submittedName>
        <fullName evidence="1">Uncharacterized protein</fullName>
    </submittedName>
</protein>
<dbReference type="EMBL" id="CP001688">
    <property type="protein sequence ID" value="ACV47091.1"/>
    <property type="molecule type" value="Genomic_DNA"/>
</dbReference>
<evidence type="ECO:0000313" key="2">
    <source>
        <dbReference type="EMBL" id="ACV47091.1"/>
    </source>
</evidence>